<sequence length="70" mass="8198">GFTDYISNKITLASKEARRTISKDEIDITFIHEVIHFILQKTKYPDLNNDEQFVTLMARALHQVLTTIKY</sequence>
<protein>
    <recommendedName>
        <fullName evidence="2">Metallopeptidase domain-containing protein</fullName>
    </recommendedName>
</protein>
<dbReference type="AlphaFoldDB" id="A0A0F9A042"/>
<organism evidence="1">
    <name type="scientific">marine sediment metagenome</name>
    <dbReference type="NCBI Taxonomy" id="412755"/>
    <lineage>
        <taxon>unclassified sequences</taxon>
        <taxon>metagenomes</taxon>
        <taxon>ecological metagenomes</taxon>
    </lineage>
</organism>
<accession>A0A0F9A042</accession>
<evidence type="ECO:0008006" key="2">
    <source>
        <dbReference type="Google" id="ProtNLM"/>
    </source>
</evidence>
<name>A0A0F9A042_9ZZZZ</name>
<comment type="caution">
    <text evidence="1">The sequence shown here is derived from an EMBL/GenBank/DDBJ whole genome shotgun (WGS) entry which is preliminary data.</text>
</comment>
<proteinExistence type="predicted"/>
<dbReference type="EMBL" id="LAZR01060497">
    <property type="protein sequence ID" value="KKK65556.1"/>
    <property type="molecule type" value="Genomic_DNA"/>
</dbReference>
<reference evidence="1" key="1">
    <citation type="journal article" date="2015" name="Nature">
        <title>Complex archaea that bridge the gap between prokaryotes and eukaryotes.</title>
        <authorList>
            <person name="Spang A."/>
            <person name="Saw J.H."/>
            <person name="Jorgensen S.L."/>
            <person name="Zaremba-Niedzwiedzka K."/>
            <person name="Martijn J."/>
            <person name="Lind A.E."/>
            <person name="van Eijk R."/>
            <person name="Schleper C."/>
            <person name="Guy L."/>
            <person name="Ettema T.J."/>
        </authorList>
    </citation>
    <scope>NUCLEOTIDE SEQUENCE</scope>
</reference>
<evidence type="ECO:0000313" key="1">
    <source>
        <dbReference type="EMBL" id="KKK65556.1"/>
    </source>
</evidence>
<gene>
    <name evidence="1" type="ORF">LCGC14_2972980</name>
</gene>
<feature type="non-terminal residue" evidence="1">
    <location>
        <position position="1"/>
    </location>
</feature>